<dbReference type="Pfam" id="PF12833">
    <property type="entry name" value="HTH_18"/>
    <property type="match status" value="1"/>
</dbReference>
<dbReference type="InterPro" id="IPR018062">
    <property type="entry name" value="HTH_AraC-typ_CS"/>
</dbReference>
<keyword evidence="1" id="KW-0805">Transcription regulation</keyword>
<dbReference type="GO" id="GO:0003700">
    <property type="term" value="F:DNA-binding transcription factor activity"/>
    <property type="evidence" value="ECO:0007669"/>
    <property type="project" value="InterPro"/>
</dbReference>
<reference evidence="6 7" key="1">
    <citation type="submission" date="2019-03" db="EMBL/GenBank/DDBJ databases">
        <title>Genomic Encyclopedia of Type Strains, Phase III (KMG-III): the genomes of soil and plant-associated and newly described type strains.</title>
        <authorList>
            <person name="Whitman W."/>
        </authorList>
    </citation>
    <scope>NUCLEOTIDE SEQUENCE [LARGE SCALE GENOMIC DNA]</scope>
    <source>
        <strain evidence="6 7">CECT 8455</strain>
    </source>
</reference>
<dbReference type="SUPFAM" id="SSF46689">
    <property type="entry name" value="Homeodomain-like"/>
    <property type="match status" value="1"/>
</dbReference>
<dbReference type="Gene3D" id="1.10.10.60">
    <property type="entry name" value="Homeodomain-like"/>
    <property type="match status" value="2"/>
</dbReference>
<proteinExistence type="predicted"/>
<name>A0A4R7D9G3_9FLAO</name>
<accession>A0A4R7D9G3</accession>
<feature type="transmembrane region" description="Helical" evidence="4">
    <location>
        <begin position="293"/>
        <end position="315"/>
    </location>
</feature>
<dbReference type="AlphaFoldDB" id="A0A4R7D9G3"/>
<dbReference type="PROSITE" id="PS00041">
    <property type="entry name" value="HTH_ARAC_FAMILY_1"/>
    <property type="match status" value="1"/>
</dbReference>
<feature type="transmembrane region" description="Helical" evidence="4">
    <location>
        <begin position="220"/>
        <end position="241"/>
    </location>
</feature>
<organism evidence="6 7">
    <name type="scientific">Maribacter caenipelagi</name>
    <dbReference type="NCBI Taxonomy" id="1447781"/>
    <lineage>
        <taxon>Bacteria</taxon>
        <taxon>Pseudomonadati</taxon>
        <taxon>Bacteroidota</taxon>
        <taxon>Flavobacteriia</taxon>
        <taxon>Flavobacteriales</taxon>
        <taxon>Flavobacteriaceae</taxon>
        <taxon>Maribacter</taxon>
    </lineage>
</organism>
<dbReference type="PROSITE" id="PS01124">
    <property type="entry name" value="HTH_ARAC_FAMILY_2"/>
    <property type="match status" value="1"/>
</dbReference>
<evidence type="ECO:0000256" key="2">
    <source>
        <dbReference type="ARBA" id="ARBA00023125"/>
    </source>
</evidence>
<feature type="transmembrane region" description="Helical" evidence="4">
    <location>
        <begin position="158"/>
        <end position="178"/>
    </location>
</feature>
<dbReference type="EMBL" id="SNZW01000013">
    <property type="protein sequence ID" value="TDS16901.1"/>
    <property type="molecule type" value="Genomic_DNA"/>
</dbReference>
<feature type="transmembrane region" description="Helical" evidence="4">
    <location>
        <begin position="127"/>
        <end position="149"/>
    </location>
</feature>
<evidence type="ECO:0000256" key="3">
    <source>
        <dbReference type="ARBA" id="ARBA00023163"/>
    </source>
</evidence>
<evidence type="ECO:0000313" key="7">
    <source>
        <dbReference type="Proteomes" id="UP000295274"/>
    </source>
</evidence>
<dbReference type="PANTHER" id="PTHR43280:SF29">
    <property type="entry name" value="ARAC-FAMILY TRANSCRIPTIONAL REGULATOR"/>
    <property type="match status" value="1"/>
</dbReference>
<evidence type="ECO:0000313" key="6">
    <source>
        <dbReference type="EMBL" id="TDS16901.1"/>
    </source>
</evidence>
<keyword evidence="3" id="KW-0804">Transcription</keyword>
<sequence length="489" mass="56858">MVSTKNYLLLFILFLLLPFYATPLPIVGNLIACNQASVTLSTKQINEYTAEDFYILGVCEYKDNNFEKAYDYFISAKSLGFANVDSLQTYINDCRKHITNTSGNEGSILKEGNQLEANNYKHKVQVYLLNIIFILIACVGLITSFFLAYKYRAVKSNIFLGVFLFAISLALIELVLYWQDFFLYAPSVSIYRVLFFLWAPSLYLYLKTKYKETLLSRKEIILHYLPFFLVLASLIIFGNYYDTYNVQDNIFLNGLDIIMNSNWIKAVHLSAYLVLIIADFENKNKQMDHGFKNWILTLIVFIVILILFIIARAAFEHIYVFDYISKYFIAVYLILFITVLEILLVVQPNIVLGTIGLEPTNKPKDKYKNSSLTENMSIRVKDQLLDALINDKIYLDNNLTLIKLAKKINVDRYSLSQVINQELDKNFYELINDYRISEAVRIIASKPKKQVVDLIYECGFNNKVSFYKAFKKRMQMTPKEYIEKHIIEP</sequence>
<dbReference type="InterPro" id="IPR018060">
    <property type="entry name" value="HTH_AraC"/>
</dbReference>
<keyword evidence="7" id="KW-1185">Reference proteome</keyword>
<keyword evidence="4" id="KW-1133">Transmembrane helix</keyword>
<protein>
    <submittedName>
        <fullName evidence="6">AraC family transcriptional regulator</fullName>
    </submittedName>
</protein>
<feature type="transmembrane region" description="Helical" evidence="4">
    <location>
        <begin position="190"/>
        <end position="208"/>
    </location>
</feature>
<keyword evidence="4" id="KW-0472">Membrane</keyword>
<dbReference type="GO" id="GO:0043565">
    <property type="term" value="F:sequence-specific DNA binding"/>
    <property type="evidence" value="ECO:0007669"/>
    <property type="project" value="InterPro"/>
</dbReference>
<keyword evidence="2" id="KW-0238">DNA-binding</keyword>
<gene>
    <name evidence="6" type="ORF">DFQ03_1390</name>
</gene>
<dbReference type="InterPro" id="IPR009057">
    <property type="entry name" value="Homeodomain-like_sf"/>
</dbReference>
<comment type="caution">
    <text evidence="6">The sequence shown here is derived from an EMBL/GenBank/DDBJ whole genome shotgun (WGS) entry which is preliminary data.</text>
</comment>
<evidence type="ECO:0000256" key="1">
    <source>
        <dbReference type="ARBA" id="ARBA00023015"/>
    </source>
</evidence>
<feature type="transmembrane region" description="Helical" evidence="4">
    <location>
        <begin position="327"/>
        <end position="346"/>
    </location>
</feature>
<dbReference type="Proteomes" id="UP000295274">
    <property type="component" value="Unassembled WGS sequence"/>
</dbReference>
<dbReference type="SMART" id="SM00342">
    <property type="entry name" value="HTH_ARAC"/>
    <property type="match status" value="1"/>
</dbReference>
<evidence type="ECO:0000259" key="5">
    <source>
        <dbReference type="PROSITE" id="PS01124"/>
    </source>
</evidence>
<dbReference type="PANTHER" id="PTHR43280">
    <property type="entry name" value="ARAC-FAMILY TRANSCRIPTIONAL REGULATOR"/>
    <property type="match status" value="1"/>
</dbReference>
<feature type="domain" description="HTH araC/xylS-type" evidence="5">
    <location>
        <begin position="383"/>
        <end position="484"/>
    </location>
</feature>
<evidence type="ECO:0000256" key="4">
    <source>
        <dbReference type="SAM" id="Phobius"/>
    </source>
</evidence>
<keyword evidence="4" id="KW-0812">Transmembrane</keyword>